<dbReference type="Gene3D" id="3.20.20.80">
    <property type="entry name" value="Glycosidases"/>
    <property type="match status" value="1"/>
</dbReference>
<organism evidence="3 4">
    <name type="scientific">Stylosanthes scabra</name>
    <dbReference type="NCBI Taxonomy" id="79078"/>
    <lineage>
        <taxon>Eukaryota</taxon>
        <taxon>Viridiplantae</taxon>
        <taxon>Streptophyta</taxon>
        <taxon>Embryophyta</taxon>
        <taxon>Tracheophyta</taxon>
        <taxon>Spermatophyta</taxon>
        <taxon>Magnoliopsida</taxon>
        <taxon>eudicotyledons</taxon>
        <taxon>Gunneridae</taxon>
        <taxon>Pentapetalae</taxon>
        <taxon>rosids</taxon>
        <taxon>fabids</taxon>
        <taxon>Fabales</taxon>
        <taxon>Fabaceae</taxon>
        <taxon>Papilionoideae</taxon>
        <taxon>50 kb inversion clade</taxon>
        <taxon>dalbergioids sensu lato</taxon>
        <taxon>Dalbergieae</taxon>
        <taxon>Pterocarpus clade</taxon>
        <taxon>Stylosanthes</taxon>
    </lineage>
</organism>
<comment type="caution">
    <text evidence="3">The sequence shown here is derived from an EMBL/GenBank/DDBJ whole genome shotgun (WGS) entry which is preliminary data.</text>
</comment>
<evidence type="ECO:0000256" key="1">
    <source>
        <dbReference type="ARBA" id="ARBA00010838"/>
    </source>
</evidence>
<keyword evidence="4" id="KW-1185">Reference proteome</keyword>
<dbReference type="InterPro" id="IPR001360">
    <property type="entry name" value="Glyco_hydro_1"/>
</dbReference>
<evidence type="ECO:0000313" key="3">
    <source>
        <dbReference type="EMBL" id="MED6136399.1"/>
    </source>
</evidence>
<dbReference type="InterPro" id="IPR017853">
    <property type="entry name" value="GH"/>
</dbReference>
<accession>A0ABU6SK31</accession>
<protein>
    <recommendedName>
        <fullName evidence="5">Thioglucosidase</fullName>
    </recommendedName>
</protein>
<dbReference type="Proteomes" id="UP001341840">
    <property type="component" value="Unassembled WGS sequence"/>
</dbReference>
<sequence length="103" mass="11812">MEKVGMVAATEQSSATITGRARSSLCSAIFWVEDVKLMVEKGFEHYKFSISWSRLIWNGRVPINPKGLQIYNNLINEFISNGIQPHEILIILIFHRKMNMKMG</sequence>
<dbReference type="Pfam" id="PF00232">
    <property type="entry name" value="Glyco_hydro_1"/>
    <property type="match status" value="1"/>
</dbReference>
<evidence type="ECO:0000313" key="4">
    <source>
        <dbReference type="Proteomes" id="UP001341840"/>
    </source>
</evidence>
<dbReference type="PANTHER" id="PTHR10353">
    <property type="entry name" value="GLYCOSYL HYDROLASE"/>
    <property type="match status" value="1"/>
</dbReference>
<evidence type="ECO:0008006" key="5">
    <source>
        <dbReference type="Google" id="ProtNLM"/>
    </source>
</evidence>
<name>A0ABU6SK31_9FABA</name>
<dbReference type="SUPFAM" id="SSF51445">
    <property type="entry name" value="(Trans)glycosidases"/>
    <property type="match status" value="1"/>
</dbReference>
<proteinExistence type="inferred from homology"/>
<reference evidence="3 4" key="1">
    <citation type="journal article" date="2023" name="Plants (Basel)">
        <title>Bridging the Gap: Combining Genomics and Transcriptomics Approaches to Understand Stylosanthes scabra, an Orphan Legume from the Brazilian Caatinga.</title>
        <authorList>
            <person name="Ferreira-Neto J.R.C."/>
            <person name="da Silva M.D."/>
            <person name="Binneck E."/>
            <person name="de Melo N.F."/>
            <person name="da Silva R.H."/>
            <person name="de Melo A.L.T.M."/>
            <person name="Pandolfi V."/>
            <person name="Bustamante F.O."/>
            <person name="Brasileiro-Vidal A.C."/>
            <person name="Benko-Iseppon A.M."/>
        </authorList>
    </citation>
    <scope>NUCLEOTIDE SEQUENCE [LARGE SCALE GENOMIC DNA]</scope>
    <source>
        <tissue evidence="3">Leaves</tissue>
    </source>
</reference>
<evidence type="ECO:0000256" key="2">
    <source>
        <dbReference type="RuleBase" id="RU003690"/>
    </source>
</evidence>
<comment type="similarity">
    <text evidence="1 2">Belongs to the glycosyl hydrolase 1 family.</text>
</comment>
<dbReference type="PANTHER" id="PTHR10353:SF29">
    <property type="entry name" value="BETA-GLUCOSIDASE 11"/>
    <property type="match status" value="1"/>
</dbReference>
<gene>
    <name evidence="3" type="ORF">PIB30_055802</name>
</gene>
<dbReference type="EMBL" id="JASCZI010060854">
    <property type="protein sequence ID" value="MED6136399.1"/>
    <property type="molecule type" value="Genomic_DNA"/>
</dbReference>